<dbReference type="Proteomes" id="UP001172386">
    <property type="component" value="Unassembled WGS sequence"/>
</dbReference>
<evidence type="ECO:0000313" key="1">
    <source>
        <dbReference type="EMBL" id="KAJ9655236.1"/>
    </source>
</evidence>
<name>A0ACC3A4Q7_9EURO</name>
<evidence type="ECO:0000313" key="2">
    <source>
        <dbReference type="Proteomes" id="UP001172386"/>
    </source>
</evidence>
<gene>
    <name evidence="1" type="ORF">H2198_005852</name>
</gene>
<comment type="caution">
    <text evidence="1">The sequence shown here is derived from an EMBL/GenBank/DDBJ whole genome shotgun (WGS) entry which is preliminary data.</text>
</comment>
<dbReference type="EMBL" id="JAPDRQ010000101">
    <property type="protein sequence ID" value="KAJ9655236.1"/>
    <property type="molecule type" value="Genomic_DNA"/>
</dbReference>
<accession>A0ACC3A4Q7</accession>
<keyword evidence="2" id="KW-1185">Reference proteome</keyword>
<protein>
    <submittedName>
        <fullName evidence="1">Uncharacterized protein</fullName>
    </submittedName>
</protein>
<proteinExistence type="predicted"/>
<organism evidence="1 2">
    <name type="scientific">Neophaeococcomyces mojaviensis</name>
    <dbReference type="NCBI Taxonomy" id="3383035"/>
    <lineage>
        <taxon>Eukaryota</taxon>
        <taxon>Fungi</taxon>
        <taxon>Dikarya</taxon>
        <taxon>Ascomycota</taxon>
        <taxon>Pezizomycotina</taxon>
        <taxon>Eurotiomycetes</taxon>
        <taxon>Chaetothyriomycetidae</taxon>
        <taxon>Chaetothyriales</taxon>
        <taxon>Chaetothyriales incertae sedis</taxon>
        <taxon>Neophaeococcomyces</taxon>
    </lineage>
</organism>
<sequence length="909" mass="102138">MPCWRISAIKPSNLSEAKSHRSMLILRQLQFSSATGVTPRSSHGGFSSTTVMSGLKNLPIKRVSGVVEVDFLHGKNPALLTSAFNLRKPVLRHVIDNTWADNTFVTTDRRVHTIIEEEEHSVEPQLRQNILFLEGRETPDIPGLRYQRAPLEPRSFYLNEKQISGNLHHVQLNMNRPTIPSLTHSSNTNAINMTTVISAPGSPPELTESQSSKSSASSYALDLSTSEEFLSGNMHFEEINLEDEKHDARAEERLKRYDNKENTTSYEHNAKRPPLATIQTQPNRYLRSVENGAKSASATSSKRGFTTPVATAIASQQTSRTRSESPALHKNKSASRLGQFAQTPATSLTVDRRRGSWQPTRKTIYEIEAEYHESDDELPDDASLFNVPVSPYTSWPRSARSSARGSPERDSPAHSPSPIPLGHARTAPDAPPKRQHSSKVLPRQRLTPRSSSGSLTASKSAPSRNSLRDGRTKSWNLVMADLDHESRIIAEKLDYHAEANVRLGSSPSLNRASAPGAIPLPPIQRGTLDFMPISKEKEAVLSRTRPSWLPPKDPKEEKRHLMEYQRMMKASIEADKKKEEQTKRHPCTDDTTRDSLHRIWAYYIEPTTDLATIDRRVNDLCWRGIPSKLRGPVWKRTVGNPLGLTEKSYTLALQRVAEIKSKTPANLTELEKKMKGWFTDIERDAETAFPELSMFRREGPQWRDLIKLCEAYASYRGDVGYLYGMQLVAALVLLQLPKPAEAFILLANCLNKTLPLAFQTGDIVATGRAYAKVKSTLDIKFPRLHSYLFSDQDQGGLGFSGEELLEPMFRTLFANGLDLDRLCRVWDIWIFESDRYLVRTAVALLGALQNQIFDIQGDIDLRRRNIQESLGWGPFNRTNSGYWDLSALGDEELFVEEIRAAGKLDCAGR</sequence>
<reference evidence="1" key="1">
    <citation type="submission" date="2022-10" db="EMBL/GenBank/DDBJ databases">
        <title>Culturing micro-colonial fungi from biological soil crusts in the Mojave desert and describing Neophaeococcomyces mojavensis, and introducing the new genera and species Taxawa tesnikishii.</title>
        <authorList>
            <person name="Kurbessoian T."/>
            <person name="Stajich J.E."/>
        </authorList>
    </citation>
    <scope>NUCLEOTIDE SEQUENCE</scope>
    <source>
        <strain evidence="1">JES_112</strain>
    </source>
</reference>